<protein>
    <submittedName>
        <fullName evidence="1">Uncharacterized protein</fullName>
    </submittedName>
</protein>
<gene>
    <name evidence="1" type="ORF">NECAME_01468</name>
</gene>
<dbReference type="KEGG" id="nai:NECAME_01468"/>
<proteinExistence type="predicted"/>
<reference evidence="2" key="1">
    <citation type="journal article" date="2014" name="Nat. Genet.">
        <title>Genome of the human hookworm Necator americanus.</title>
        <authorList>
            <person name="Tang Y.T."/>
            <person name="Gao X."/>
            <person name="Rosa B.A."/>
            <person name="Abubucker S."/>
            <person name="Hallsworth-Pepin K."/>
            <person name="Martin J."/>
            <person name="Tyagi R."/>
            <person name="Heizer E."/>
            <person name="Zhang X."/>
            <person name="Bhonagiri-Palsikar V."/>
            <person name="Minx P."/>
            <person name="Warren W.C."/>
            <person name="Wang Q."/>
            <person name="Zhan B."/>
            <person name="Hotez P.J."/>
            <person name="Sternberg P.W."/>
            <person name="Dougall A."/>
            <person name="Gaze S.T."/>
            <person name="Mulvenna J."/>
            <person name="Sotillo J."/>
            <person name="Ranganathan S."/>
            <person name="Rabelo E.M."/>
            <person name="Wilson R.K."/>
            <person name="Felgner P.L."/>
            <person name="Bethony J."/>
            <person name="Hawdon J.M."/>
            <person name="Gasser R.B."/>
            <person name="Loukas A."/>
            <person name="Mitreva M."/>
        </authorList>
    </citation>
    <scope>NUCLEOTIDE SEQUENCE [LARGE SCALE GENOMIC DNA]</scope>
</reference>
<evidence type="ECO:0000313" key="1">
    <source>
        <dbReference type="EMBL" id="ETN85576.1"/>
    </source>
</evidence>
<dbReference type="AlphaFoldDB" id="W2TWX9"/>
<sequence length="102" mass="11389">MVSTEAAQTFHRVWMLTRNNDDQPPLSTKPFNRAVMLLLGVLADESVTRARTELKSAAAAWFTDCAKHNDLPRIVQVLCLGNFEVEKQTASLIVTSRCLLLC</sequence>
<keyword evidence="2" id="KW-1185">Reference proteome</keyword>
<dbReference type="EMBL" id="KI657713">
    <property type="protein sequence ID" value="ETN85576.1"/>
    <property type="molecule type" value="Genomic_DNA"/>
</dbReference>
<accession>W2TWX9</accession>
<evidence type="ECO:0000313" key="2">
    <source>
        <dbReference type="Proteomes" id="UP000053676"/>
    </source>
</evidence>
<name>W2TWX9_NECAM</name>
<dbReference type="Proteomes" id="UP000053676">
    <property type="component" value="Unassembled WGS sequence"/>
</dbReference>
<organism evidence="1 2">
    <name type="scientific">Necator americanus</name>
    <name type="common">Human hookworm</name>
    <dbReference type="NCBI Taxonomy" id="51031"/>
    <lineage>
        <taxon>Eukaryota</taxon>
        <taxon>Metazoa</taxon>
        <taxon>Ecdysozoa</taxon>
        <taxon>Nematoda</taxon>
        <taxon>Chromadorea</taxon>
        <taxon>Rhabditida</taxon>
        <taxon>Rhabditina</taxon>
        <taxon>Rhabditomorpha</taxon>
        <taxon>Strongyloidea</taxon>
        <taxon>Ancylostomatidae</taxon>
        <taxon>Bunostominae</taxon>
        <taxon>Necator</taxon>
    </lineage>
</organism>